<name>A0ABY6FVB4_9MICC</name>
<dbReference type="InterPro" id="IPR019587">
    <property type="entry name" value="Polyketide_cyclase/dehydratase"/>
</dbReference>
<dbReference type="EMBL" id="CP106856">
    <property type="protein sequence ID" value="UYB36722.1"/>
    <property type="molecule type" value="Genomic_DNA"/>
</dbReference>
<evidence type="ECO:0000313" key="2">
    <source>
        <dbReference type="EMBL" id="UYB36722.1"/>
    </source>
</evidence>
<accession>A0ABY6FVB4</accession>
<organism evidence="2 3">
    <name type="scientific">Arthrobacter koreensis</name>
    <dbReference type="NCBI Taxonomy" id="199136"/>
    <lineage>
        <taxon>Bacteria</taxon>
        <taxon>Bacillati</taxon>
        <taxon>Actinomycetota</taxon>
        <taxon>Actinomycetes</taxon>
        <taxon>Micrococcales</taxon>
        <taxon>Micrococcaceae</taxon>
        <taxon>Arthrobacter</taxon>
    </lineage>
</organism>
<protein>
    <submittedName>
        <fullName evidence="2">SRPBCC family protein</fullName>
    </submittedName>
</protein>
<feature type="region of interest" description="Disordered" evidence="1">
    <location>
        <begin position="216"/>
        <end position="237"/>
    </location>
</feature>
<sequence length="237" mass="25652">MGKQVYVEIPVRAPLERLWELTQDPQNHPRWDLRFTAIIPAPGTAPQEFRYEFRLPLHTIHGTGTSLGTRGQGKATSVLKFTTRDVLSPIGPGAGYWRYVPGPDGIRFITGYHFSPGWGPLGRWLDAPLIRPALGWATAWSFDRLRLWAEDGIPPERALRAWLLDTGLRTAAVAGTLCLLIRRPGAGTALAAAAAVAGAGMLPAAGSVPRAAHCLRHAPDRQSSRPPASRAALPEPA</sequence>
<dbReference type="InterPro" id="IPR023393">
    <property type="entry name" value="START-like_dom_sf"/>
</dbReference>
<keyword evidence="3" id="KW-1185">Reference proteome</keyword>
<dbReference type="Gene3D" id="3.30.530.20">
    <property type="match status" value="1"/>
</dbReference>
<dbReference type="Proteomes" id="UP001063368">
    <property type="component" value="Chromosome"/>
</dbReference>
<evidence type="ECO:0000256" key="1">
    <source>
        <dbReference type="SAM" id="MobiDB-lite"/>
    </source>
</evidence>
<reference evidence="2" key="1">
    <citation type="submission" date="2022-09" db="EMBL/GenBank/DDBJ databases">
        <authorList>
            <person name="Li D."/>
            <person name="Cheng J."/>
            <person name="Li Y."/>
        </authorList>
    </citation>
    <scope>NUCLEOTIDE SEQUENCE</scope>
    <source>
        <strain evidence="2">DL</strain>
    </source>
</reference>
<evidence type="ECO:0000313" key="3">
    <source>
        <dbReference type="Proteomes" id="UP001063368"/>
    </source>
</evidence>
<dbReference type="Pfam" id="PF10604">
    <property type="entry name" value="Polyketide_cyc2"/>
    <property type="match status" value="1"/>
</dbReference>
<dbReference type="SUPFAM" id="SSF55961">
    <property type="entry name" value="Bet v1-like"/>
    <property type="match status" value="1"/>
</dbReference>
<gene>
    <name evidence="2" type="ORF">N9A08_03325</name>
</gene>
<proteinExistence type="predicted"/>
<dbReference type="RefSeq" id="WP_263128322.1">
    <property type="nucleotide sequence ID" value="NZ_CP106856.1"/>
</dbReference>